<dbReference type="RefSeq" id="WP_152118929.1">
    <property type="nucleotide sequence ID" value="NZ_QJOW01000001.1"/>
</dbReference>
<protein>
    <submittedName>
        <fullName evidence="3">Uncharacterized protein</fullName>
    </submittedName>
</protein>
<name>A0A5N5UH18_9EURY</name>
<dbReference type="Proteomes" id="UP000326865">
    <property type="component" value="Unassembled WGS sequence"/>
</dbReference>
<proteinExistence type="predicted"/>
<reference evidence="4 5" key="1">
    <citation type="submission" date="2019-10" db="EMBL/GenBank/DDBJ databases">
        <title>Unraveling microbial dark matter from salterns through culturing: the case of the genus Halosegnis.</title>
        <authorList>
            <person name="Duran-Viseras A."/>
            <person name="Andrei A.-S."/>
            <person name="Vera-Gargallo B."/>
            <person name="Ghai R."/>
            <person name="Sanchez-Porro C."/>
            <person name="Ventosa A."/>
        </authorList>
    </citation>
    <scope>NUCLEOTIDE SEQUENCE [LARGE SCALE GENOMIC DNA]</scope>
    <source>
        <strain evidence="3 4">F17-44</strain>
        <strain evidence="2 5">F18-79</strain>
    </source>
</reference>
<gene>
    <name evidence="2" type="ORF">DM867_06250</name>
    <name evidence="3" type="ORF">DMP03_01285</name>
</gene>
<evidence type="ECO:0000313" key="3">
    <source>
        <dbReference type="EMBL" id="KAB7518027.1"/>
    </source>
</evidence>
<comment type="caution">
    <text evidence="3">The sequence shown here is derived from an EMBL/GenBank/DDBJ whole genome shotgun (WGS) entry which is preliminary data.</text>
</comment>
<dbReference type="EMBL" id="QKKZ01000002">
    <property type="protein sequence ID" value="KAB7514714.1"/>
    <property type="molecule type" value="Genomic_DNA"/>
</dbReference>
<sequence>MSEDQDATIVYERGAEVVEETVPNKHLVYFQDHWVLHAGEDDDGVRVRRIPRERVQYVERSVGEFGDEVSTLKNRAQTLADDLRDRLLGEGETHESHEGEEPTHINVADK</sequence>
<evidence type="ECO:0000313" key="5">
    <source>
        <dbReference type="Proteomes" id="UP000326865"/>
    </source>
</evidence>
<dbReference type="Proteomes" id="UP000326302">
    <property type="component" value="Unassembled WGS sequence"/>
</dbReference>
<evidence type="ECO:0000313" key="2">
    <source>
        <dbReference type="EMBL" id="KAB7514714.1"/>
    </source>
</evidence>
<accession>A0A5N5UH18</accession>
<dbReference type="AlphaFoldDB" id="A0A5N5UH18"/>
<evidence type="ECO:0000313" key="4">
    <source>
        <dbReference type="Proteomes" id="UP000326302"/>
    </source>
</evidence>
<organism evidence="3 4">
    <name type="scientific">Halosegnis rubeus</name>
    <dbReference type="NCBI Taxonomy" id="2212850"/>
    <lineage>
        <taxon>Archaea</taxon>
        <taxon>Methanobacteriati</taxon>
        <taxon>Methanobacteriota</taxon>
        <taxon>Stenosarchaea group</taxon>
        <taxon>Halobacteria</taxon>
        <taxon>Halobacteriales</taxon>
        <taxon>Natronomonadaceae</taxon>
        <taxon>Halosegnis</taxon>
    </lineage>
</organism>
<accession>A0A5N5U802</accession>
<feature type="region of interest" description="Disordered" evidence="1">
    <location>
        <begin position="85"/>
        <end position="110"/>
    </location>
</feature>
<evidence type="ECO:0000256" key="1">
    <source>
        <dbReference type="SAM" id="MobiDB-lite"/>
    </source>
</evidence>
<dbReference type="EMBL" id="QJOW01000001">
    <property type="protein sequence ID" value="KAB7518027.1"/>
    <property type="molecule type" value="Genomic_DNA"/>
</dbReference>
<keyword evidence="5" id="KW-1185">Reference proteome</keyword>